<keyword evidence="3" id="KW-1185">Reference proteome</keyword>
<evidence type="ECO:0000313" key="2">
    <source>
        <dbReference type="EMBL" id="MFC3756780.1"/>
    </source>
</evidence>
<dbReference type="Gene3D" id="2.40.70.10">
    <property type="entry name" value="Acid Proteases"/>
    <property type="match status" value="1"/>
</dbReference>
<dbReference type="GO" id="GO:0006508">
    <property type="term" value="P:proteolysis"/>
    <property type="evidence" value="ECO:0007669"/>
    <property type="project" value="UniProtKB-KW"/>
</dbReference>
<organism evidence="2 3">
    <name type="scientific">Chryseobacterium tructae</name>
    <dbReference type="NCBI Taxonomy" id="1037380"/>
    <lineage>
        <taxon>Bacteria</taxon>
        <taxon>Pseudomonadati</taxon>
        <taxon>Bacteroidota</taxon>
        <taxon>Flavobacteriia</taxon>
        <taxon>Flavobacteriales</taxon>
        <taxon>Weeksellaceae</taxon>
        <taxon>Chryseobacterium group</taxon>
        <taxon>Chryseobacterium</taxon>
    </lineage>
</organism>
<evidence type="ECO:0000256" key="1">
    <source>
        <dbReference type="SAM" id="SignalP"/>
    </source>
</evidence>
<dbReference type="Pfam" id="PF13650">
    <property type="entry name" value="Asp_protease_2"/>
    <property type="match status" value="1"/>
</dbReference>
<keyword evidence="2" id="KW-0378">Hydrolase</keyword>
<sequence length="276" mass="31308">MDTVKKMLCSFLFLSTVIQVFAQDTIKLKPYIENMKTVDVFIEGKKYNFLFDTGGSETIISPEIAHTIKKKIYGSTTGFRMSGEMIKAQKSDSVLLSMGKTKIFHQTVGVWDLMSILPKEFPKIDGVISLKSFAQTILTIELSKNIIIIENKTSAKKAIKGKSLLTTRFANGLEGGELNIFIAIPKQNNLYWFLFDSGNSGPMLLSNESAKIWNIEKEFQKDNFENNSESEFVMGDKSLKIKPSVRDIIYDGVLNFDAINKYIFTIDFKNKEVWIE</sequence>
<accession>A0ABV7XYK9</accession>
<gene>
    <name evidence="2" type="ORF">ACFONJ_12440</name>
</gene>
<name>A0ABV7XYK9_9FLAO</name>
<evidence type="ECO:0000313" key="3">
    <source>
        <dbReference type="Proteomes" id="UP001595735"/>
    </source>
</evidence>
<keyword evidence="1" id="KW-0732">Signal</keyword>
<proteinExistence type="predicted"/>
<dbReference type="RefSeq" id="WP_353959947.1">
    <property type="nucleotide sequence ID" value="NZ_JAUFQR010000001.1"/>
</dbReference>
<dbReference type="SUPFAM" id="SSF50630">
    <property type="entry name" value="Acid proteases"/>
    <property type="match status" value="1"/>
</dbReference>
<protein>
    <submittedName>
        <fullName evidence="2">Aspartyl protease family protein</fullName>
    </submittedName>
</protein>
<feature type="signal peptide" evidence="1">
    <location>
        <begin position="1"/>
        <end position="22"/>
    </location>
</feature>
<dbReference type="InterPro" id="IPR021109">
    <property type="entry name" value="Peptidase_aspartic_dom_sf"/>
</dbReference>
<dbReference type="EMBL" id="JBHRYO010000002">
    <property type="protein sequence ID" value="MFC3756780.1"/>
    <property type="molecule type" value="Genomic_DNA"/>
</dbReference>
<feature type="chain" id="PRO_5046398587" evidence="1">
    <location>
        <begin position="23"/>
        <end position="276"/>
    </location>
</feature>
<comment type="caution">
    <text evidence="2">The sequence shown here is derived from an EMBL/GenBank/DDBJ whole genome shotgun (WGS) entry which is preliminary data.</text>
</comment>
<reference evidence="3" key="1">
    <citation type="journal article" date="2019" name="Int. J. Syst. Evol. Microbiol.">
        <title>The Global Catalogue of Microorganisms (GCM) 10K type strain sequencing project: providing services to taxonomists for standard genome sequencing and annotation.</title>
        <authorList>
            <consortium name="The Broad Institute Genomics Platform"/>
            <consortium name="The Broad Institute Genome Sequencing Center for Infectious Disease"/>
            <person name="Wu L."/>
            <person name="Ma J."/>
        </authorList>
    </citation>
    <scope>NUCLEOTIDE SEQUENCE [LARGE SCALE GENOMIC DNA]</scope>
    <source>
        <strain evidence="3">CECT 7798</strain>
    </source>
</reference>
<dbReference type="GO" id="GO:0008233">
    <property type="term" value="F:peptidase activity"/>
    <property type="evidence" value="ECO:0007669"/>
    <property type="project" value="UniProtKB-KW"/>
</dbReference>
<dbReference type="Proteomes" id="UP001595735">
    <property type="component" value="Unassembled WGS sequence"/>
</dbReference>
<keyword evidence="2" id="KW-0645">Protease</keyword>